<dbReference type="InterPro" id="IPR006558">
    <property type="entry name" value="LamG-like"/>
</dbReference>
<gene>
    <name evidence="4" type="ORF">EC9_23190</name>
</gene>
<sequence length="1419" mass="155482" precursor="true">MVALTDSSRFPIYWSPFVIKASLLAVLVQLTLCAVSQVRADDWTTYRHDQRRSGVTSEALQVDRLSMVWQWQSPLPPASAWPDAARWDAYSKVEGLRSMRDYDSAFQPVIAAGKLLVGSNADDSLRCFDLSTGEMQWIVTVGGPIRVAPTIVDGLACFGSDDGSVYAVEIETGTIAWKRRLVDTEYFVNDGRLCSFQPVRTGVLYDAAASTLLAGSGLFPWQPSHLFSLKLETGEIVSHQKLGKGWTIEGPMLLGEKHIISPQGRAQPRLFTRADGAPAGELGGGGGTFALLTEQGEVLHGPGNKAGWLTASHAESREKFASFENGISMVVDRETAFLLDPTGVTALDRVRNRPIWKVALRAGEELILAGSTVLVGSDGYVAALSATDGHLLWASAIAGRGRGLAVANGHLVVSTDRGEISVFRDVESEPTGDLDSWIALSGYDQLPISNEPPAATNAAAPQPWPAEYDLLERWTLQNTNLQQETDSPTTIPSLLPGGHDFELPAGSRFIELGEQHALVLEQTIDAQVVKDFREIQPPRDALTATATVRIDTGQPWGGLISIAQDNGSYERGWILGYRDDKFGFAVSAEGGEDKLSWAINSKPFHPGQWYHLVGTYDGNKTCLYVNGELVAEHKNQSGPIAYPEKAAFQLASYRDDDEHYYSQGRLHELAMGKRALDADQVKQLYKLECDQLDDIFQQQFQLPKTQQHQAPIQGEDAFQLDGLQIEFIAPRTAAVQWTTDSDAACRVKILAGSAVAELDAPNAADATPAKHRHRCLIHDVDQREVVRFCIEQQQGAEWLQSANYQCDGHFDYTRPQLRELEIGETYTETLDFLATLPWANPRGIAAVVQDDTDLQTAEALCIGGGLDVVVFVTAPSLIEPLREKWIARQFYGRPISVRLLSDLSQVPNDCINIAWVAGSEENGATTQGDDWRSESFSDLQRVVTPQGFIVGDRRFTKGQPNTGASAPAAIASNDDARGLTAYHKPRAEGAAGWTHMYGLANNTAFAGETLSGASQVEQLEVTWAGRPGPRYQSDRGNRKPSPLAAGGRLYLQGHHRLITLDSHNGTILWAKELSKMVRFNVPRDCSNWCCDAQSIYVATEDVCLKLDGATGKTLAEFTAEQGKARKFDWGFVARHDDLLVGSSVAPNTSFTGYWGGEYWYDAKEGEHAKKVASDILFAIDSETGKRRWRYDDALVVNPTISISAGRIIFTECRSQTLRQQSSRRLDGPELWENLFVVALDLHTGEKLWESPAKPLPGVSAMYGVSTEDQYLLQTSNAGEFAMYSLDLETGGMQWRGKYGWEADHHGKHLSRPAVLGDKIFLRPLTLDRTSGKVLAKEFPAGHQCGTYTCSSNSLFLRAGNLAMWDGESSAATRWDRLRPDCWISTIPAEGMLLSPEGGGGCSCGGWIETSVGFGPRMTP</sequence>
<dbReference type="EMBL" id="CP036261">
    <property type="protein sequence ID" value="QDS88132.1"/>
    <property type="molecule type" value="Genomic_DNA"/>
</dbReference>
<evidence type="ECO:0000259" key="3">
    <source>
        <dbReference type="SMART" id="SM00560"/>
    </source>
</evidence>
<dbReference type="Gene3D" id="2.40.128.630">
    <property type="match status" value="1"/>
</dbReference>
<dbReference type="KEGG" id="ruv:EC9_23190"/>
<keyword evidence="2" id="KW-1015">Disulfide bond</keyword>
<reference evidence="4 5" key="1">
    <citation type="submission" date="2019-02" db="EMBL/GenBank/DDBJ databases">
        <title>Deep-cultivation of Planctomycetes and their phenomic and genomic characterization uncovers novel biology.</title>
        <authorList>
            <person name="Wiegand S."/>
            <person name="Jogler M."/>
            <person name="Boedeker C."/>
            <person name="Pinto D."/>
            <person name="Vollmers J."/>
            <person name="Rivas-Marin E."/>
            <person name="Kohn T."/>
            <person name="Peeters S.H."/>
            <person name="Heuer A."/>
            <person name="Rast P."/>
            <person name="Oberbeckmann S."/>
            <person name="Bunk B."/>
            <person name="Jeske O."/>
            <person name="Meyerdierks A."/>
            <person name="Storesund J.E."/>
            <person name="Kallscheuer N."/>
            <person name="Luecker S."/>
            <person name="Lage O.M."/>
            <person name="Pohl T."/>
            <person name="Merkel B.J."/>
            <person name="Hornburger P."/>
            <person name="Mueller R.-W."/>
            <person name="Bruemmer F."/>
            <person name="Labrenz M."/>
            <person name="Spormann A.M."/>
            <person name="Op den Camp H."/>
            <person name="Overmann J."/>
            <person name="Amann R."/>
            <person name="Jetten M.S.M."/>
            <person name="Mascher T."/>
            <person name="Medema M.H."/>
            <person name="Devos D.P."/>
            <person name="Kaster A.-K."/>
            <person name="Ovreas L."/>
            <person name="Rohde M."/>
            <person name="Galperin M.Y."/>
            <person name="Jogler C."/>
        </authorList>
    </citation>
    <scope>NUCLEOTIDE SEQUENCE [LARGE SCALE GENOMIC DNA]</scope>
    <source>
        <strain evidence="4 5">EC9</strain>
    </source>
</reference>
<dbReference type="InterPro" id="IPR011047">
    <property type="entry name" value="Quinoprotein_ADH-like_sf"/>
</dbReference>
<evidence type="ECO:0000313" key="5">
    <source>
        <dbReference type="Proteomes" id="UP000319557"/>
    </source>
</evidence>
<dbReference type="Pfam" id="PF13385">
    <property type="entry name" value="Laminin_G_3"/>
    <property type="match status" value="1"/>
</dbReference>
<dbReference type="Gene3D" id="2.130.10.10">
    <property type="entry name" value="YVTN repeat-like/Quinoprotein amine dehydrogenase"/>
    <property type="match status" value="2"/>
</dbReference>
<evidence type="ECO:0000256" key="1">
    <source>
        <dbReference type="ARBA" id="ARBA00022729"/>
    </source>
</evidence>
<keyword evidence="5" id="KW-1185">Reference proteome</keyword>
<keyword evidence="1" id="KW-0732">Signal</keyword>
<dbReference type="Proteomes" id="UP000319557">
    <property type="component" value="Chromosome"/>
</dbReference>
<evidence type="ECO:0000256" key="2">
    <source>
        <dbReference type="ARBA" id="ARBA00023157"/>
    </source>
</evidence>
<evidence type="ECO:0000313" key="4">
    <source>
        <dbReference type="EMBL" id="QDS88132.1"/>
    </source>
</evidence>
<dbReference type="SMART" id="SM00564">
    <property type="entry name" value="PQQ"/>
    <property type="match status" value="6"/>
</dbReference>
<dbReference type="PANTHER" id="PTHR34512:SF30">
    <property type="entry name" value="OUTER MEMBRANE PROTEIN ASSEMBLY FACTOR BAMB"/>
    <property type="match status" value="1"/>
</dbReference>
<dbReference type="PANTHER" id="PTHR34512">
    <property type="entry name" value="CELL SURFACE PROTEIN"/>
    <property type="match status" value="1"/>
</dbReference>
<feature type="domain" description="LamG-like jellyroll fold" evidence="3">
    <location>
        <begin position="540"/>
        <end position="679"/>
    </location>
</feature>
<dbReference type="SUPFAM" id="SSF50998">
    <property type="entry name" value="Quinoprotein alcohol dehydrogenase-like"/>
    <property type="match status" value="3"/>
</dbReference>
<dbReference type="InterPro" id="IPR002372">
    <property type="entry name" value="PQQ_rpt_dom"/>
</dbReference>
<dbReference type="InterPro" id="IPR018391">
    <property type="entry name" value="PQQ_b-propeller_rpt"/>
</dbReference>
<dbReference type="SUPFAM" id="SSF49899">
    <property type="entry name" value="Concanavalin A-like lectins/glucanases"/>
    <property type="match status" value="1"/>
</dbReference>
<dbReference type="SMART" id="SM00560">
    <property type="entry name" value="LamGL"/>
    <property type="match status" value="1"/>
</dbReference>
<proteinExistence type="predicted"/>
<organism evidence="4 5">
    <name type="scientific">Rosistilla ulvae</name>
    <dbReference type="NCBI Taxonomy" id="1930277"/>
    <lineage>
        <taxon>Bacteria</taxon>
        <taxon>Pseudomonadati</taxon>
        <taxon>Planctomycetota</taxon>
        <taxon>Planctomycetia</taxon>
        <taxon>Pirellulales</taxon>
        <taxon>Pirellulaceae</taxon>
        <taxon>Rosistilla</taxon>
    </lineage>
</organism>
<dbReference type="InterPro" id="IPR015943">
    <property type="entry name" value="WD40/YVTN_repeat-like_dom_sf"/>
</dbReference>
<name>A0A517LZT2_9BACT</name>
<dbReference type="InterPro" id="IPR013320">
    <property type="entry name" value="ConA-like_dom_sf"/>
</dbReference>
<protein>
    <submittedName>
        <fullName evidence="4">Outer membrane biogenesis protein BamB</fullName>
    </submittedName>
</protein>
<dbReference type="Gene3D" id="2.60.120.200">
    <property type="match status" value="1"/>
</dbReference>
<accession>A0A517LZT2</accession>
<dbReference type="Pfam" id="PF13360">
    <property type="entry name" value="PQQ_2"/>
    <property type="match status" value="2"/>
</dbReference>